<organism evidence="3">
    <name type="scientific">marine metagenome</name>
    <dbReference type="NCBI Taxonomy" id="408172"/>
    <lineage>
        <taxon>unclassified sequences</taxon>
        <taxon>metagenomes</taxon>
        <taxon>ecological metagenomes</taxon>
    </lineage>
</organism>
<dbReference type="Pfam" id="PF04608">
    <property type="entry name" value="PgpA"/>
    <property type="match status" value="1"/>
</dbReference>
<dbReference type="PANTHER" id="PTHR36305:SF1">
    <property type="entry name" value="PHOSPHATIDYLGLYCEROPHOSPHATASE A"/>
    <property type="match status" value="1"/>
</dbReference>
<reference evidence="3" key="1">
    <citation type="submission" date="2018-05" db="EMBL/GenBank/DDBJ databases">
        <authorList>
            <person name="Lanie J.A."/>
            <person name="Ng W.-L."/>
            <person name="Kazmierczak K.M."/>
            <person name="Andrzejewski T.M."/>
            <person name="Davidsen T.M."/>
            <person name="Wayne K.J."/>
            <person name="Tettelin H."/>
            <person name="Glass J.I."/>
            <person name="Rusch D."/>
            <person name="Podicherti R."/>
            <person name="Tsui H.-C.T."/>
            <person name="Winkler M.E."/>
        </authorList>
    </citation>
    <scope>NUCLEOTIDE SEQUENCE</scope>
</reference>
<sequence length="156" mass="16439">MYGLHLSVGRVAVFTAQGFGVGRSPVAPGTFGTLIGLPLVWLQSSFDPLLAVMFAVAFGLFAVPVAGTAARYLNSDDDGSIVIDEIAGYLVAMIAVPLTPWSIVAGFVLFRCFDIIKPPPIGLLERKIKGGAGIVADDIVAGIMTNMVLQAGMWWL</sequence>
<evidence type="ECO:0000259" key="2">
    <source>
        <dbReference type="Pfam" id="PF04608"/>
    </source>
</evidence>
<feature type="transmembrane region" description="Helical" evidence="1">
    <location>
        <begin position="86"/>
        <end position="110"/>
    </location>
</feature>
<proteinExistence type="predicted"/>
<dbReference type="CDD" id="cd06971">
    <property type="entry name" value="PgpA"/>
    <property type="match status" value="1"/>
</dbReference>
<feature type="transmembrane region" description="Helical" evidence="1">
    <location>
        <begin position="49"/>
        <end position="66"/>
    </location>
</feature>
<dbReference type="InterPro" id="IPR026037">
    <property type="entry name" value="PgpA"/>
</dbReference>
<keyword evidence="1" id="KW-0472">Membrane</keyword>
<evidence type="ECO:0000313" key="3">
    <source>
        <dbReference type="EMBL" id="SVB83172.1"/>
    </source>
</evidence>
<dbReference type="GO" id="GO:0006629">
    <property type="term" value="P:lipid metabolic process"/>
    <property type="evidence" value="ECO:0007669"/>
    <property type="project" value="InterPro"/>
</dbReference>
<keyword evidence="1" id="KW-1133">Transmembrane helix</keyword>
<gene>
    <name evidence="3" type="ORF">METZ01_LOCUS236026</name>
</gene>
<dbReference type="GO" id="GO:0008962">
    <property type="term" value="F:phosphatidylglycerophosphatase activity"/>
    <property type="evidence" value="ECO:0007669"/>
    <property type="project" value="InterPro"/>
</dbReference>
<accession>A0A382H7J2</accession>
<keyword evidence="1" id="KW-0812">Transmembrane</keyword>
<evidence type="ECO:0000256" key="1">
    <source>
        <dbReference type="SAM" id="Phobius"/>
    </source>
</evidence>
<dbReference type="InterPro" id="IPR007686">
    <property type="entry name" value="YutG/PgpA"/>
</dbReference>
<protein>
    <recommendedName>
        <fullName evidence="2">YutG/PgpA domain-containing protein</fullName>
    </recommendedName>
</protein>
<feature type="domain" description="YutG/PgpA" evidence="2">
    <location>
        <begin position="15"/>
        <end position="151"/>
    </location>
</feature>
<feature type="transmembrane region" description="Helical" evidence="1">
    <location>
        <begin position="25"/>
        <end position="42"/>
    </location>
</feature>
<dbReference type="EMBL" id="UINC01059589">
    <property type="protein sequence ID" value="SVB83172.1"/>
    <property type="molecule type" value="Genomic_DNA"/>
</dbReference>
<dbReference type="PIRSF" id="PIRSF006162">
    <property type="entry name" value="PgpA"/>
    <property type="match status" value="1"/>
</dbReference>
<dbReference type="AlphaFoldDB" id="A0A382H7J2"/>
<dbReference type="InterPro" id="IPR036681">
    <property type="entry name" value="PgpA-like_sf"/>
</dbReference>
<dbReference type="SUPFAM" id="SSF101307">
    <property type="entry name" value="YutG-like"/>
    <property type="match status" value="1"/>
</dbReference>
<dbReference type="PANTHER" id="PTHR36305">
    <property type="entry name" value="PHOSPHATIDYLGLYCEROPHOSPHATASE A"/>
    <property type="match status" value="1"/>
</dbReference>
<name>A0A382H7J2_9ZZZZ</name>